<name>A0ABS5T8U0_9GAMM</name>
<dbReference type="EMBL" id="JABBFO010000006">
    <property type="protein sequence ID" value="MBT0727378.1"/>
    <property type="molecule type" value="Genomic_DNA"/>
</dbReference>
<dbReference type="Gene3D" id="2.120.10.30">
    <property type="entry name" value="TolB, C-terminal domain"/>
    <property type="match status" value="1"/>
</dbReference>
<keyword evidence="2" id="KW-1185">Reference proteome</keyword>
<sequence>MHEVQVTTLPHHHQLTNAQVWSADGLCLVYDRRPAQHLFTSQTVEKVNVETGQVTEIYRATQGAHVGVITAHPHDNDCFICIHGPEYPDEFWQYDIHHRRGVILSGGKATTIDACDITPPYTVGALRGGSHVHMFSHDGDRISFTYNDHVMHQRSLEEDQRNVAIALPHKSVSLRNKAPREHDGSHFCVVVSETTLHPQPGSDQILRAFEEGWIGHNGYLTTSGHWQRWALAFIGETVAFDGRKVPEIFIVDLPDDFYAYTQAGQHPIEGTERHLPAPPAAIKQRRLTFSEGAGVALHPRHWLRSSPDGSKIAFLMADSAGVIQLWTISPNGGLPEQLTEGGHNVQSAFTWHPTGKGITFIYDNQVVIYDFEQKSLIAVTARTSRAPCAEAVVWSPKGSKIAFMREIEGFRQIFTVAVTESYWC</sequence>
<gene>
    <name evidence="1" type="ORF">HGT73_08255</name>
</gene>
<organism evidence="1 2">
    <name type="scientific">Rosenbergiella australiborealis</name>
    <dbReference type="NCBI Taxonomy" id="1544696"/>
    <lineage>
        <taxon>Bacteria</taxon>
        <taxon>Pseudomonadati</taxon>
        <taxon>Pseudomonadota</taxon>
        <taxon>Gammaproteobacteria</taxon>
        <taxon>Enterobacterales</taxon>
        <taxon>Erwiniaceae</taxon>
        <taxon>Rosenbergiella</taxon>
    </lineage>
</organism>
<dbReference type="Pfam" id="PF07676">
    <property type="entry name" value="PD40"/>
    <property type="match status" value="1"/>
</dbReference>
<protein>
    <submittedName>
        <fullName evidence="1">DUF3748 domain-containing protein</fullName>
    </submittedName>
</protein>
<comment type="caution">
    <text evidence="1">The sequence shown here is derived from an EMBL/GenBank/DDBJ whole genome shotgun (WGS) entry which is preliminary data.</text>
</comment>
<dbReference type="Proteomes" id="UP000786875">
    <property type="component" value="Unassembled WGS sequence"/>
</dbReference>
<proteinExistence type="predicted"/>
<dbReference type="InterPro" id="IPR022223">
    <property type="entry name" value="DUF3748"/>
</dbReference>
<dbReference type="SUPFAM" id="SSF82171">
    <property type="entry name" value="DPP6 N-terminal domain-like"/>
    <property type="match status" value="1"/>
</dbReference>
<dbReference type="InterPro" id="IPR011659">
    <property type="entry name" value="WD40"/>
</dbReference>
<accession>A0ABS5T8U0</accession>
<dbReference type="InterPro" id="IPR011042">
    <property type="entry name" value="6-blade_b-propeller_TolB-like"/>
</dbReference>
<dbReference type="RefSeq" id="WP_214213542.1">
    <property type="nucleotide sequence ID" value="NZ_JABBFO010000006.1"/>
</dbReference>
<reference evidence="1 2" key="1">
    <citation type="submission" date="2020-04" db="EMBL/GenBank/DDBJ databases">
        <title>Genome sequencing of Rosenbergiella species.</title>
        <authorList>
            <person name="Alvarez-Perez S."/>
            <person name="Lievens B."/>
        </authorList>
    </citation>
    <scope>NUCLEOTIDE SEQUENCE [LARGE SCALE GENOMIC DNA]</scope>
    <source>
        <strain evidence="1 2">CdVSA20.1</strain>
    </source>
</reference>
<dbReference type="Pfam" id="PF12566">
    <property type="entry name" value="DUF3748"/>
    <property type="match status" value="1"/>
</dbReference>
<evidence type="ECO:0000313" key="1">
    <source>
        <dbReference type="EMBL" id="MBT0727378.1"/>
    </source>
</evidence>
<evidence type="ECO:0000313" key="2">
    <source>
        <dbReference type="Proteomes" id="UP000786875"/>
    </source>
</evidence>